<dbReference type="InterPro" id="IPR023395">
    <property type="entry name" value="MCP_dom_sf"/>
</dbReference>
<dbReference type="InterPro" id="IPR002113">
    <property type="entry name" value="ADT_euk_type"/>
</dbReference>
<dbReference type="InterPro" id="IPR002067">
    <property type="entry name" value="MCP"/>
</dbReference>
<organism evidence="15 16">
    <name type="scientific">Frieseomelitta varia</name>
    <dbReference type="NCBI Taxonomy" id="561572"/>
    <lineage>
        <taxon>Eukaryota</taxon>
        <taxon>Metazoa</taxon>
        <taxon>Ecdysozoa</taxon>
        <taxon>Arthropoda</taxon>
        <taxon>Hexapoda</taxon>
        <taxon>Insecta</taxon>
        <taxon>Pterygota</taxon>
        <taxon>Neoptera</taxon>
        <taxon>Endopterygota</taxon>
        <taxon>Hymenoptera</taxon>
        <taxon>Apocrita</taxon>
        <taxon>Aculeata</taxon>
        <taxon>Apoidea</taxon>
        <taxon>Anthophila</taxon>
        <taxon>Apidae</taxon>
        <taxon>Frieseomelitta</taxon>
    </lineage>
</organism>
<proteinExistence type="inferred from homology"/>
<dbReference type="GO" id="GO:0005471">
    <property type="term" value="F:ATP:ADP antiporter activity"/>
    <property type="evidence" value="ECO:0007669"/>
    <property type="project" value="UniProtKB-UniRule"/>
</dbReference>
<evidence type="ECO:0000256" key="10">
    <source>
        <dbReference type="ARBA" id="ARBA00023128"/>
    </source>
</evidence>
<reference evidence="15" key="1">
    <citation type="submission" date="2019-11" db="EMBL/GenBank/DDBJ databases">
        <title>The nuclear and mitochondrial genomes of Frieseomelitta varia - a highly eusocial stingless bee (Meliponini) with a permanently sterile worker caste.</title>
        <authorList>
            <person name="Freitas F.C.P."/>
            <person name="Lourenco A.P."/>
            <person name="Nunes F.M.F."/>
            <person name="Paschoal A.R."/>
            <person name="Abreu F.C.P."/>
            <person name="Barbin F.O."/>
            <person name="Bataglia L."/>
            <person name="Cardoso-Junior C.A.M."/>
            <person name="Cervoni M.S."/>
            <person name="Silva S.R."/>
            <person name="Dalarmi F."/>
            <person name="Del Lama M.A."/>
            <person name="Depintor T.S."/>
            <person name="Ferreira K.M."/>
            <person name="Goria P.S."/>
            <person name="Jaskot M.C."/>
            <person name="Lago D.C."/>
            <person name="Luna-Lucena D."/>
            <person name="Moda L.M."/>
            <person name="Nascimento L."/>
            <person name="Pedrino M."/>
            <person name="Rabico F.O."/>
            <person name="Sanches F.C."/>
            <person name="Santos D.E."/>
            <person name="Santos C.G."/>
            <person name="Vieira J."/>
            <person name="Lopes T.F."/>
            <person name="Barchuk A.R."/>
            <person name="Hartfelder K."/>
            <person name="Simoes Z.L.P."/>
            <person name="Bitondi M.M.G."/>
            <person name="Pinheiro D.G."/>
        </authorList>
    </citation>
    <scope>NUCLEOTIDE SEQUENCE</scope>
    <source>
        <strain evidence="15">USP_RPSP 00005682</strain>
        <tissue evidence="15">Whole individual</tissue>
    </source>
</reference>
<evidence type="ECO:0000256" key="6">
    <source>
        <dbReference type="ARBA" id="ARBA00022692"/>
    </source>
</evidence>
<keyword evidence="10" id="KW-0496">Mitochondrion</keyword>
<evidence type="ECO:0000256" key="5">
    <source>
        <dbReference type="ARBA" id="ARBA00022449"/>
    </source>
</evidence>
<dbReference type="InterPro" id="IPR018108">
    <property type="entry name" value="MCP_transmembrane"/>
</dbReference>
<comment type="similarity">
    <text evidence="2 14">Belongs to the mitochondrial carrier (TC 2.A.29) family.</text>
</comment>
<evidence type="ECO:0000256" key="13">
    <source>
        <dbReference type="ARBA" id="ARBA00045250"/>
    </source>
</evidence>
<dbReference type="GO" id="GO:0140021">
    <property type="term" value="P:mitochondrial ADP transmembrane transport"/>
    <property type="evidence" value="ECO:0007669"/>
    <property type="project" value="InterPro"/>
</dbReference>
<dbReference type="AlphaFoldDB" id="A0A833W4V9"/>
<dbReference type="GO" id="GO:1901029">
    <property type="term" value="P:negative regulation of mitochondrial outer membrane permeabilization involved in apoptotic signaling pathway"/>
    <property type="evidence" value="ECO:0007669"/>
    <property type="project" value="TreeGrafter"/>
</dbReference>
<dbReference type="PANTHER" id="PTHR45635:SF14">
    <property type="entry name" value="ADP_ATP TRANSLOCASE"/>
    <property type="match status" value="1"/>
</dbReference>
<evidence type="ECO:0000313" key="15">
    <source>
        <dbReference type="EMBL" id="KAF3421018.1"/>
    </source>
</evidence>
<feature type="transmembrane region" description="Helical" evidence="14">
    <location>
        <begin position="146"/>
        <end position="167"/>
    </location>
</feature>
<evidence type="ECO:0000256" key="9">
    <source>
        <dbReference type="ARBA" id="ARBA00022989"/>
    </source>
</evidence>
<comment type="function">
    <text evidence="13">ADP:ATP antiporter that mediates import of ADP into the mitochondrial matrix for ATP synthesis, and export of ATP out to fuel the cell. Cycles between the cytoplasmic-open state (c-state) and the matrix-open state (m-state): operates by the alternating access mechanism with a single substrate-binding site intermittently exposed to either the cytosolic (c-state) or matrix (m-state) side of the inner mitochondrial membrane.</text>
</comment>
<dbReference type="GO" id="GO:0005743">
    <property type="term" value="C:mitochondrial inner membrane"/>
    <property type="evidence" value="ECO:0007669"/>
    <property type="project" value="UniProtKB-SubCell"/>
</dbReference>
<evidence type="ECO:0000313" key="16">
    <source>
        <dbReference type="Proteomes" id="UP000655588"/>
    </source>
</evidence>
<keyword evidence="8" id="KW-0999">Mitochondrion inner membrane</keyword>
<comment type="caution">
    <text evidence="14">Lacks conserved residue(s) required for the propagation of feature annotation.</text>
</comment>
<protein>
    <recommendedName>
        <fullName evidence="14">ADP/ATP translocase</fullName>
    </recommendedName>
    <alternativeName>
        <fullName evidence="14">ADP,ATP carrier protein</fullName>
    </alternativeName>
</protein>
<dbReference type="PRINTS" id="PR00926">
    <property type="entry name" value="MITOCARRIER"/>
</dbReference>
<dbReference type="Pfam" id="PF00153">
    <property type="entry name" value="Mito_carr"/>
    <property type="match status" value="1"/>
</dbReference>
<evidence type="ECO:0000256" key="2">
    <source>
        <dbReference type="ARBA" id="ARBA00006375"/>
    </source>
</evidence>
<accession>A0A833W4V9</accession>
<keyword evidence="5" id="KW-0050">Antiport</keyword>
<gene>
    <name evidence="15" type="ORF">E2986_13035</name>
</gene>
<comment type="subcellular location">
    <subcellularLocation>
        <location evidence="14">Membrane</location>
        <topology evidence="14">Multi-pass membrane protein</topology>
    </subcellularLocation>
    <subcellularLocation>
        <location evidence="1">Mitochondrion inner membrane</location>
        <topology evidence="1">Multi-pass membrane protein</topology>
    </subcellularLocation>
</comment>
<evidence type="ECO:0000256" key="12">
    <source>
        <dbReference type="ARBA" id="ARBA00024143"/>
    </source>
</evidence>
<keyword evidence="6 14" id="KW-0812">Transmembrane</keyword>
<keyword evidence="9 14" id="KW-1133">Transmembrane helix</keyword>
<feature type="transmembrane region" description="Helical" evidence="14">
    <location>
        <begin position="53"/>
        <end position="71"/>
    </location>
</feature>
<name>A0A833W4V9_9HYME</name>
<dbReference type="Gene3D" id="1.50.40.10">
    <property type="entry name" value="Mitochondrial carrier domain"/>
    <property type="match status" value="1"/>
</dbReference>
<comment type="catalytic activity">
    <reaction evidence="12">
        <text>ADP(in) + ATP(out) = ADP(out) + ATP(in)</text>
        <dbReference type="Rhea" id="RHEA:34999"/>
        <dbReference type="ChEBI" id="CHEBI:30616"/>
        <dbReference type="ChEBI" id="CHEBI:456216"/>
    </reaction>
    <physiologicalReaction direction="left-to-right" evidence="12">
        <dbReference type="Rhea" id="RHEA:35000"/>
    </physiologicalReaction>
</comment>
<dbReference type="Proteomes" id="UP000655588">
    <property type="component" value="Unassembled WGS sequence"/>
</dbReference>
<evidence type="ECO:0000256" key="4">
    <source>
        <dbReference type="ARBA" id="ARBA00022448"/>
    </source>
</evidence>
<dbReference type="EMBL" id="WNWW01000898">
    <property type="protein sequence ID" value="KAF3421018.1"/>
    <property type="molecule type" value="Genomic_DNA"/>
</dbReference>
<dbReference type="SUPFAM" id="SSF103506">
    <property type="entry name" value="Mitochondrial carrier"/>
    <property type="match status" value="1"/>
</dbReference>
<keyword evidence="16" id="KW-1185">Reference proteome</keyword>
<dbReference type="PANTHER" id="PTHR45635">
    <property type="entry name" value="ADP,ATP CARRIER PROTEIN 1-RELATED-RELATED"/>
    <property type="match status" value="1"/>
</dbReference>
<sequence>MINNVILEDLRKDRQTCVFIKTVSMEDQNAKYIWQSDSAIDVKLLGLDTRLHVAVDFGASFIISGILAVIFRTVTAPVERVKLILQTQASSHQIGHGKRSAYSGILNALVRIPKEQGSIYFGAYIVGKRGYMNNYATDPPTGSAPFLISLTIAQLASYLALIVSYPLDTISRQKMLWSGREAGNYVSARQVVCKEF</sequence>
<keyword evidence="11 14" id="KW-0472">Membrane</keyword>
<comment type="subunit">
    <text evidence="3 14">Monomer.</text>
</comment>
<evidence type="ECO:0000256" key="7">
    <source>
        <dbReference type="ARBA" id="ARBA00022737"/>
    </source>
</evidence>
<keyword evidence="4 14" id="KW-0813">Transport</keyword>
<comment type="function">
    <text evidence="14">Catalyzes the exchange of ADP and ATP across the membrane.</text>
</comment>
<evidence type="ECO:0000256" key="14">
    <source>
        <dbReference type="RuleBase" id="RU368008"/>
    </source>
</evidence>
<evidence type="ECO:0000256" key="11">
    <source>
        <dbReference type="ARBA" id="ARBA00023136"/>
    </source>
</evidence>
<keyword evidence="7" id="KW-0677">Repeat</keyword>
<evidence type="ECO:0000256" key="3">
    <source>
        <dbReference type="ARBA" id="ARBA00011245"/>
    </source>
</evidence>
<dbReference type="GO" id="GO:1990544">
    <property type="term" value="P:mitochondrial ATP transmembrane transport"/>
    <property type="evidence" value="ECO:0007669"/>
    <property type="project" value="InterPro"/>
</dbReference>
<evidence type="ECO:0000256" key="1">
    <source>
        <dbReference type="ARBA" id="ARBA00004448"/>
    </source>
</evidence>
<comment type="caution">
    <text evidence="15">The sequence shown here is derived from an EMBL/GenBank/DDBJ whole genome shotgun (WGS) entry which is preliminary data.</text>
</comment>
<evidence type="ECO:0000256" key="8">
    <source>
        <dbReference type="ARBA" id="ARBA00022792"/>
    </source>
</evidence>